<dbReference type="EMBL" id="LWMW01000112">
    <property type="protein sequence ID" value="KZX15648.1"/>
    <property type="molecule type" value="Genomic_DNA"/>
</dbReference>
<dbReference type="SUPFAM" id="SSF56349">
    <property type="entry name" value="DNA breaking-rejoining enzymes"/>
    <property type="match status" value="1"/>
</dbReference>
<dbReference type="InterPro" id="IPR013762">
    <property type="entry name" value="Integrase-like_cat_sf"/>
</dbReference>
<accession>A0A166DJ03</accession>
<dbReference type="Pfam" id="PF02899">
    <property type="entry name" value="Phage_int_SAM_1"/>
    <property type="match status" value="1"/>
</dbReference>
<evidence type="ECO:0000256" key="6">
    <source>
        <dbReference type="ARBA" id="ARBA00023125"/>
    </source>
</evidence>
<dbReference type="GO" id="GO:0003677">
    <property type="term" value="F:DNA binding"/>
    <property type="evidence" value="ECO:0007669"/>
    <property type="project" value="UniProtKB-UniRule"/>
</dbReference>
<keyword evidence="4" id="KW-0159">Chromosome partition</keyword>
<dbReference type="Pfam" id="PF00589">
    <property type="entry name" value="Phage_integrase"/>
    <property type="match status" value="1"/>
</dbReference>
<dbReference type="GO" id="GO:0007059">
    <property type="term" value="P:chromosome segregation"/>
    <property type="evidence" value="ECO:0007669"/>
    <property type="project" value="UniProtKB-KW"/>
</dbReference>
<keyword evidence="5" id="KW-0229">DNA integration</keyword>
<evidence type="ECO:0000313" key="13">
    <source>
        <dbReference type="Proteomes" id="UP000077275"/>
    </source>
</evidence>
<keyword evidence="13" id="KW-1185">Reference proteome</keyword>
<evidence type="ECO:0000256" key="8">
    <source>
        <dbReference type="ARBA" id="ARBA00023306"/>
    </source>
</evidence>
<dbReference type="GO" id="GO:0006310">
    <property type="term" value="P:DNA recombination"/>
    <property type="evidence" value="ECO:0007669"/>
    <property type="project" value="UniProtKB-KW"/>
</dbReference>
<dbReference type="PANTHER" id="PTHR30349:SF77">
    <property type="entry name" value="TYROSINE RECOMBINASE XERC"/>
    <property type="match status" value="1"/>
</dbReference>
<keyword evidence="2" id="KW-0963">Cytoplasm</keyword>
<dbReference type="OrthoDB" id="142231at2157"/>
<sequence>MEVKELEEKLEEYLDELEYIKNLSPQTIKNYNASIGKFIKYLKKEKIEKLDNLLNILKKYIIYLKKNKKNLQSSINTHITNIAIFFNHLDISINTKKLIGKDKNKNKPPKYLESEEIDEIIATIPKNNIRDKTIILTLYHTGLRVSELTNLNKNDIKPTDNFKVFKINVKEGKGGKYRITFLDKQTYELIQKMIYKRTRKGRSESENAPLFQSNKMQRISVRSIQTLVKKYAIIADKKRIENGLETKFEDLLSPHTLRHSYTINLLNNNNKPINMVQKLLGHSSIQTTQIYSNVGIDKIKDDYQNVNW</sequence>
<keyword evidence="6 9" id="KW-0238">DNA-binding</keyword>
<dbReference type="GO" id="GO:0015074">
    <property type="term" value="P:DNA integration"/>
    <property type="evidence" value="ECO:0007669"/>
    <property type="project" value="UniProtKB-KW"/>
</dbReference>
<evidence type="ECO:0000256" key="1">
    <source>
        <dbReference type="ARBA" id="ARBA00004496"/>
    </source>
</evidence>
<dbReference type="PROSITE" id="PS51898">
    <property type="entry name" value="TYR_RECOMBINASE"/>
    <property type="match status" value="1"/>
</dbReference>
<dbReference type="InterPro" id="IPR002104">
    <property type="entry name" value="Integrase_catalytic"/>
</dbReference>
<dbReference type="InterPro" id="IPR004107">
    <property type="entry name" value="Integrase_SAM-like_N"/>
</dbReference>
<evidence type="ECO:0000256" key="4">
    <source>
        <dbReference type="ARBA" id="ARBA00022829"/>
    </source>
</evidence>
<proteinExistence type="predicted"/>
<keyword evidence="3" id="KW-0132">Cell division</keyword>
<dbReference type="InterPro" id="IPR010998">
    <property type="entry name" value="Integrase_recombinase_N"/>
</dbReference>
<dbReference type="PROSITE" id="PS51900">
    <property type="entry name" value="CB"/>
    <property type="match status" value="1"/>
</dbReference>
<organism evidence="12 13">
    <name type="scientific">Methanobrevibacter cuticularis</name>
    <dbReference type="NCBI Taxonomy" id="47311"/>
    <lineage>
        <taxon>Archaea</taxon>
        <taxon>Methanobacteriati</taxon>
        <taxon>Methanobacteriota</taxon>
        <taxon>Methanomada group</taxon>
        <taxon>Methanobacteria</taxon>
        <taxon>Methanobacteriales</taxon>
        <taxon>Methanobacteriaceae</taxon>
        <taxon>Methanobrevibacter</taxon>
    </lineage>
</organism>
<dbReference type="Proteomes" id="UP000077275">
    <property type="component" value="Unassembled WGS sequence"/>
</dbReference>
<dbReference type="Gene3D" id="1.10.443.10">
    <property type="entry name" value="Intergrase catalytic core"/>
    <property type="match status" value="1"/>
</dbReference>
<dbReference type="STRING" id="47311.MBCUT_13880"/>
<evidence type="ECO:0000256" key="9">
    <source>
        <dbReference type="PROSITE-ProRule" id="PRU01248"/>
    </source>
</evidence>
<dbReference type="PATRIC" id="fig|47311.3.peg.1517"/>
<dbReference type="GO" id="GO:0051301">
    <property type="term" value="P:cell division"/>
    <property type="evidence" value="ECO:0007669"/>
    <property type="project" value="UniProtKB-KW"/>
</dbReference>
<evidence type="ECO:0000256" key="5">
    <source>
        <dbReference type="ARBA" id="ARBA00022908"/>
    </source>
</evidence>
<name>A0A166DJ03_9EURY</name>
<gene>
    <name evidence="12" type="primary">xerC_4</name>
    <name evidence="12" type="ORF">MBCUT_13880</name>
</gene>
<feature type="domain" description="Core-binding (CB)" evidence="11">
    <location>
        <begin position="4"/>
        <end position="90"/>
    </location>
</feature>
<evidence type="ECO:0000313" key="12">
    <source>
        <dbReference type="EMBL" id="KZX15648.1"/>
    </source>
</evidence>
<dbReference type="InterPro" id="IPR011010">
    <property type="entry name" value="DNA_brk_join_enz"/>
</dbReference>
<reference evidence="12 13" key="1">
    <citation type="submission" date="2016-04" db="EMBL/GenBank/DDBJ databases">
        <title>Genome sequence of Methanobrevibacter cuticularis DSM 11139.</title>
        <authorList>
            <person name="Poehlein A."/>
            <person name="Seedorf H."/>
            <person name="Daniel R."/>
        </authorList>
    </citation>
    <scope>NUCLEOTIDE SEQUENCE [LARGE SCALE GENOMIC DNA]</scope>
    <source>
        <strain evidence="12 13">DSM 11139</strain>
    </source>
</reference>
<dbReference type="InterPro" id="IPR044068">
    <property type="entry name" value="CB"/>
</dbReference>
<dbReference type="AlphaFoldDB" id="A0A166DJ03"/>
<evidence type="ECO:0000259" key="11">
    <source>
        <dbReference type="PROSITE" id="PS51900"/>
    </source>
</evidence>
<protein>
    <submittedName>
        <fullName evidence="12">Tyrosine recombinase XerC</fullName>
    </submittedName>
</protein>
<keyword evidence="8" id="KW-0131">Cell cycle</keyword>
<evidence type="ECO:0000256" key="2">
    <source>
        <dbReference type="ARBA" id="ARBA00022490"/>
    </source>
</evidence>
<evidence type="ECO:0000256" key="3">
    <source>
        <dbReference type="ARBA" id="ARBA00022618"/>
    </source>
</evidence>
<comment type="subcellular location">
    <subcellularLocation>
        <location evidence="1">Cytoplasm</location>
    </subcellularLocation>
</comment>
<comment type="caution">
    <text evidence="12">The sequence shown here is derived from an EMBL/GenBank/DDBJ whole genome shotgun (WGS) entry which is preliminary data.</text>
</comment>
<dbReference type="Gene3D" id="1.10.150.130">
    <property type="match status" value="1"/>
</dbReference>
<dbReference type="InterPro" id="IPR050090">
    <property type="entry name" value="Tyrosine_recombinase_XerCD"/>
</dbReference>
<feature type="domain" description="Tyr recombinase" evidence="10">
    <location>
        <begin position="107"/>
        <end position="304"/>
    </location>
</feature>
<evidence type="ECO:0000256" key="7">
    <source>
        <dbReference type="ARBA" id="ARBA00023172"/>
    </source>
</evidence>
<dbReference type="GO" id="GO:0005737">
    <property type="term" value="C:cytoplasm"/>
    <property type="evidence" value="ECO:0007669"/>
    <property type="project" value="UniProtKB-SubCell"/>
</dbReference>
<dbReference type="PANTHER" id="PTHR30349">
    <property type="entry name" value="PHAGE INTEGRASE-RELATED"/>
    <property type="match status" value="1"/>
</dbReference>
<keyword evidence="7" id="KW-0233">DNA recombination</keyword>
<dbReference type="RefSeq" id="WP_067259960.1">
    <property type="nucleotide sequence ID" value="NZ_LWMW01000112.1"/>
</dbReference>
<evidence type="ECO:0000259" key="10">
    <source>
        <dbReference type="PROSITE" id="PS51898"/>
    </source>
</evidence>